<accession>S4PR91</accession>
<dbReference type="Gene3D" id="3.40.50.1820">
    <property type="entry name" value="alpha/beta hydrolase"/>
    <property type="match status" value="1"/>
</dbReference>
<proteinExistence type="predicted"/>
<sequence length="79" mass="9395">FLLPVVEKKFEKVEPFFHEHPSVAIRENRFQKLPILATIHSYEGAPFLRKDGEGNIYYEQDFQYFIPRFLSVKHNTPKA</sequence>
<dbReference type="InterPro" id="IPR029058">
    <property type="entry name" value="AB_hydrolase_fold"/>
</dbReference>
<reference evidence="1" key="2">
    <citation type="submission" date="2013-05" db="EMBL/GenBank/DDBJ databases">
        <authorList>
            <person name="Carter J.-M."/>
            <person name="Baker S.C."/>
            <person name="Pink R."/>
            <person name="Carter D.R.F."/>
            <person name="Collins A."/>
            <person name="Tomlin J."/>
            <person name="Gibbs M."/>
            <person name="Breuker C.J."/>
        </authorList>
    </citation>
    <scope>NUCLEOTIDE SEQUENCE</scope>
    <source>
        <tissue evidence="1">Ovary</tissue>
    </source>
</reference>
<dbReference type="EMBL" id="GAIX01001010">
    <property type="protein sequence ID" value="JAA91550.1"/>
    <property type="molecule type" value="Transcribed_RNA"/>
</dbReference>
<evidence type="ECO:0000313" key="1">
    <source>
        <dbReference type="EMBL" id="JAA91550.1"/>
    </source>
</evidence>
<feature type="non-terminal residue" evidence="1">
    <location>
        <position position="79"/>
    </location>
</feature>
<organism evidence="1">
    <name type="scientific">Pararge aegeria</name>
    <name type="common">speckled wood butterfly</name>
    <dbReference type="NCBI Taxonomy" id="116150"/>
    <lineage>
        <taxon>Eukaryota</taxon>
        <taxon>Metazoa</taxon>
        <taxon>Ecdysozoa</taxon>
        <taxon>Arthropoda</taxon>
        <taxon>Hexapoda</taxon>
        <taxon>Insecta</taxon>
        <taxon>Pterygota</taxon>
        <taxon>Neoptera</taxon>
        <taxon>Endopterygota</taxon>
        <taxon>Lepidoptera</taxon>
        <taxon>Glossata</taxon>
        <taxon>Ditrysia</taxon>
        <taxon>Papilionoidea</taxon>
        <taxon>Nymphalidae</taxon>
        <taxon>Satyrinae</taxon>
        <taxon>Satyrini</taxon>
        <taxon>Parargina</taxon>
        <taxon>Pararge</taxon>
    </lineage>
</organism>
<reference evidence="1" key="1">
    <citation type="journal article" date="2013" name="BMC Genomics">
        <title>Unscrambling butterfly oogenesis.</title>
        <authorList>
            <person name="Carter J.M."/>
            <person name="Baker S.C."/>
            <person name="Pink R."/>
            <person name="Carter D.R."/>
            <person name="Collins A."/>
            <person name="Tomlin J."/>
            <person name="Gibbs M."/>
            <person name="Breuker C.J."/>
        </authorList>
    </citation>
    <scope>NUCLEOTIDE SEQUENCE</scope>
    <source>
        <tissue evidence="1">Ovary</tissue>
    </source>
</reference>
<dbReference type="AlphaFoldDB" id="S4PR91"/>
<feature type="non-terminal residue" evidence="1">
    <location>
        <position position="1"/>
    </location>
</feature>
<protein>
    <submittedName>
        <fullName evidence="1">Juvenile hormone esterase-like protein Est1</fullName>
    </submittedName>
</protein>
<name>S4PR91_9NEOP</name>